<dbReference type="PROSITE" id="PS50005">
    <property type="entry name" value="TPR"/>
    <property type="match status" value="1"/>
</dbReference>
<name>A0A4R8IS29_9GAMM</name>
<proteinExistence type="predicted"/>
<keyword evidence="1" id="KW-0802">TPR repeat</keyword>
<dbReference type="SUPFAM" id="SSF48452">
    <property type="entry name" value="TPR-like"/>
    <property type="match status" value="1"/>
</dbReference>
<accession>A0A4R8IS29</accession>
<dbReference type="InterPro" id="IPR019734">
    <property type="entry name" value="TPR_rpt"/>
</dbReference>
<reference evidence="2 3" key="1">
    <citation type="submission" date="2019-03" db="EMBL/GenBank/DDBJ databases">
        <title>Genomic Encyclopedia of Type Strains, Phase IV (KMG-IV): sequencing the most valuable type-strain genomes for metagenomic binning, comparative biology and taxonomic classification.</title>
        <authorList>
            <person name="Goeker M."/>
        </authorList>
    </citation>
    <scope>NUCLEOTIDE SEQUENCE [LARGE SCALE GENOMIC DNA]</scope>
    <source>
        <strain evidence="2 3">DSM 16326</strain>
    </source>
</reference>
<keyword evidence="3" id="KW-1185">Reference proteome</keyword>
<evidence type="ECO:0000313" key="3">
    <source>
        <dbReference type="Proteomes" id="UP000294914"/>
    </source>
</evidence>
<dbReference type="AlphaFoldDB" id="A0A4R8IS29"/>
<evidence type="ECO:0000313" key="2">
    <source>
        <dbReference type="EMBL" id="TDY03756.1"/>
    </source>
</evidence>
<protein>
    <submittedName>
        <fullName evidence="2">Tetratricopeptide repeat protein</fullName>
    </submittedName>
</protein>
<dbReference type="Proteomes" id="UP000294914">
    <property type="component" value="Unassembled WGS sequence"/>
</dbReference>
<dbReference type="Gene3D" id="1.25.40.10">
    <property type="entry name" value="Tetratricopeptide repeat domain"/>
    <property type="match status" value="1"/>
</dbReference>
<dbReference type="EMBL" id="SOQX01000001">
    <property type="protein sequence ID" value="TDY03756.1"/>
    <property type="molecule type" value="Genomic_DNA"/>
</dbReference>
<dbReference type="Pfam" id="PF13432">
    <property type="entry name" value="TPR_16"/>
    <property type="match status" value="1"/>
</dbReference>
<comment type="caution">
    <text evidence="2">The sequence shown here is derived from an EMBL/GenBank/DDBJ whole genome shotgun (WGS) entry which is preliminary data.</text>
</comment>
<dbReference type="InterPro" id="IPR011990">
    <property type="entry name" value="TPR-like_helical_dom_sf"/>
</dbReference>
<feature type="repeat" description="TPR" evidence="1">
    <location>
        <begin position="147"/>
        <end position="180"/>
    </location>
</feature>
<sequence length="230" mass="26245">MSNHNNVSGGIYAAWSAFSRIRNRIPTLTIILTLMVMPFSLQAETVCGKHTHPTGPFDYTNRAHTDKYLNVVEKHHFTEDVRTLRQGATTHLVGDLEYVLNWFPNHHQALDALTRLAAREGTTRPTRSHVDIECRFQWAHDIAPDDAMVYVIKGLYYARTDRDKEARSVLQQAVDMTPDHPEIHYNLGLVLFKLKDYEAARVHAKKAYELGYPLPGLKNMLKEAGYSLSD</sequence>
<organism evidence="2 3">
    <name type="scientific">Thiohalophilus thiocyanatoxydans</name>
    <dbReference type="NCBI Taxonomy" id="381308"/>
    <lineage>
        <taxon>Bacteria</taxon>
        <taxon>Pseudomonadati</taxon>
        <taxon>Pseudomonadota</taxon>
        <taxon>Gammaproteobacteria</taxon>
        <taxon>Thiohalomonadales</taxon>
        <taxon>Thiohalophilaceae</taxon>
        <taxon>Thiohalophilus</taxon>
    </lineage>
</organism>
<evidence type="ECO:0000256" key="1">
    <source>
        <dbReference type="PROSITE-ProRule" id="PRU00339"/>
    </source>
</evidence>
<dbReference type="SMART" id="SM00028">
    <property type="entry name" value="TPR"/>
    <property type="match status" value="2"/>
</dbReference>
<gene>
    <name evidence="2" type="ORF">EDC23_0126</name>
</gene>